<dbReference type="GO" id="GO:0016020">
    <property type="term" value="C:membrane"/>
    <property type="evidence" value="ECO:0007669"/>
    <property type="project" value="UniProtKB-SubCell"/>
</dbReference>
<keyword evidence="5 9" id="KW-1133">Transmembrane helix</keyword>
<dbReference type="AlphaFoldDB" id="A0A6A3CB45"/>
<dbReference type="InterPro" id="IPR044851">
    <property type="entry name" value="Wax_synthase"/>
</dbReference>
<accession>A0A6A3CB45</accession>
<keyword evidence="11" id="KW-0378">Hydrolase</keyword>
<evidence type="ECO:0000313" key="11">
    <source>
        <dbReference type="EMBL" id="KAE8724392.1"/>
    </source>
</evidence>
<feature type="transmembrane region" description="Helical" evidence="9">
    <location>
        <begin position="217"/>
        <end position="236"/>
    </location>
</feature>
<comment type="subcellular location">
    <subcellularLocation>
        <location evidence="1">Membrane</location>
        <topology evidence="1">Multi-pass membrane protein</topology>
    </subcellularLocation>
</comment>
<evidence type="ECO:0000256" key="9">
    <source>
        <dbReference type="SAM" id="Phobius"/>
    </source>
</evidence>
<dbReference type="PANTHER" id="PTHR31595">
    <property type="entry name" value="LONG-CHAIN-ALCOHOL O-FATTY-ACYLTRANSFERASE 3-RELATED"/>
    <property type="match status" value="1"/>
</dbReference>
<proteinExistence type="inferred from homology"/>
<dbReference type="Proteomes" id="UP000436088">
    <property type="component" value="Unassembled WGS sequence"/>
</dbReference>
<comment type="similarity">
    <text evidence="2">Belongs to the wax synthase family.</text>
</comment>
<dbReference type="InterPro" id="IPR032805">
    <property type="entry name" value="Wax_synthase_dom"/>
</dbReference>
<sequence length="426" mass="49116">MNNFINLWLCTIFTICYCYSVGKTKIIPKGTPRLLCFLPVVCLFLYIPLEISSLHLGFIAAFFITWLASFKLLLFAFGKGPLSSPSLFTFLALVATMAVALLNIELEKQFNKPYLSTSMQDFWGRRWNIMATSILQATVYEPVCDMAARFIDCRWAPLPAVFETFFMSGIMYELIFYYLVRERPTWEITWSYLIHGAWLAAEVVLKKAFRKWLLPRVVSTLLTLRFLVITASWLFYPPVLRCKVDKRLPEEYAVLGTFLKNVTALTFSTFQFQRLYIDGNHGSSHVGSQAGERVQRTVTFFLTARFLGQETEHYSDEYSMTDSVQAWAWPTQKIMWFFLLHGACSTEEIAVKKLVGEVAVPLVVSMPVGFVLFTCFWLFFPLLLRCRADERMLEECTILSKLIKNVAAVSGFKDSREKSLRVFREN</sequence>
<name>A0A6A3CB45_HIBSY</name>
<feature type="domain" description="Wax synthase" evidence="10">
    <location>
        <begin position="108"/>
        <end position="189"/>
    </location>
</feature>
<evidence type="ECO:0000256" key="1">
    <source>
        <dbReference type="ARBA" id="ARBA00004141"/>
    </source>
</evidence>
<protein>
    <submittedName>
        <fullName evidence="11">Ubiquitin C-terminal hydrolases superfamily protein</fullName>
    </submittedName>
</protein>
<keyword evidence="6" id="KW-0443">Lipid metabolism</keyword>
<evidence type="ECO:0000256" key="2">
    <source>
        <dbReference type="ARBA" id="ARBA00007282"/>
    </source>
</evidence>
<evidence type="ECO:0000256" key="7">
    <source>
        <dbReference type="ARBA" id="ARBA00023136"/>
    </source>
</evidence>
<evidence type="ECO:0000313" key="12">
    <source>
        <dbReference type="Proteomes" id="UP000436088"/>
    </source>
</evidence>
<evidence type="ECO:0000256" key="8">
    <source>
        <dbReference type="ARBA" id="ARBA00023315"/>
    </source>
</evidence>
<keyword evidence="4 9" id="KW-0812">Transmembrane</keyword>
<dbReference type="PANTHER" id="PTHR31595:SF46">
    <property type="entry name" value="ACYL-COA--STEROL O-ACYLTRANSFERASE 1"/>
    <property type="match status" value="1"/>
</dbReference>
<feature type="transmembrane region" description="Helical" evidence="9">
    <location>
        <begin position="160"/>
        <end position="180"/>
    </location>
</feature>
<dbReference type="EMBL" id="VEPZ02000472">
    <property type="protein sequence ID" value="KAE8724392.1"/>
    <property type="molecule type" value="Genomic_DNA"/>
</dbReference>
<evidence type="ECO:0000256" key="6">
    <source>
        <dbReference type="ARBA" id="ARBA00023098"/>
    </source>
</evidence>
<feature type="transmembrane region" description="Helical" evidence="9">
    <location>
        <begin position="186"/>
        <end position="205"/>
    </location>
</feature>
<keyword evidence="12" id="KW-1185">Reference proteome</keyword>
<reference evidence="11" key="1">
    <citation type="submission" date="2019-09" db="EMBL/GenBank/DDBJ databases">
        <title>Draft genome information of white flower Hibiscus syriacus.</title>
        <authorList>
            <person name="Kim Y.-M."/>
        </authorList>
    </citation>
    <scope>NUCLEOTIDE SEQUENCE [LARGE SCALE GENOMIC DNA]</scope>
    <source>
        <strain evidence="11">YM2019G1</strain>
    </source>
</reference>
<evidence type="ECO:0000259" key="10">
    <source>
        <dbReference type="Pfam" id="PF13813"/>
    </source>
</evidence>
<gene>
    <name evidence="11" type="ORF">F3Y22_tig00010533pilonHSYRG00287</name>
</gene>
<organism evidence="11 12">
    <name type="scientific">Hibiscus syriacus</name>
    <name type="common">Rose of Sharon</name>
    <dbReference type="NCBI Taxonomy" id="106335"/>
    <lineage>
        <taxon>Eukaryota</taxon>
        <taxon>Viridiplantae</taxon>
        <taxon>Streptophyta</taxon>
        <taxon>Embryophyta</taxon>
        <taxon>Tracheophyta</taxon>
        <taxon>Spermatophyta</taxon>
        <taxon>Magnoliopsida</taxon>
        <taxon>eudicotyledons</taxon>
        <taxon>Gunneridae</taxon>
        <taxon>Pentapetalae</taxon>
        <taxon>rosids</taxon>
        <taxon>malvids</taxon>
        <taxon>Malvales</taxon>
        <taxon>Malvaceae</taxon>
        <taxon>Malvoideae</taxon>
        <taxon>Hibiscus</taxon>
    </lineage>
</organism>
<keyword evidence="8" id="KW-0012">Acyltransferase</keyword>
<comment type="caution">
    <text evidence="11">The sequence shown here is derived from an EMBL/GenBank/DDBJ whole genome shotgun (WGS) entry which is preliminary data.</text>
</comment>
<feature type="transmembrane region" description="Helical" evidence="9">
    <location>
        <begin position="362"/>
        <end position="384"/>
    </location>
</feature>
<feature type="transmembrane region" description="Helical" evidence="9">
    <location>
        <begin position="34"/>
        <end position="49"/>
    </location>
</feature>
<keyword evidence="7 9" id="KW-0472">Membrane</keyword>
<evidence type="ECO:0000256" key="3">
    <source>
        <dbReference type="ARBA" id="ARBA00022679"/>
    </source>
</evidence>
<evidence type="ECO:0000256" key="4">
    <source>
        <dbReference type="ARBA" id="ARBA00022692"/>
    </source>
</evidence>
<dbReference type="GO" id="GO:0008374">
    <property type="term" value="F:O-acyltransferase activity"/>
    <property type="evidence" value="ECO:0007669"/>
    <property type="project" value="InterPro"/>
</dbReference>
<dbReference type="GO" id="GO:0006629">
    <property type="term" value="P:lipid metabolic process"/>
    <property type="evidence" value="ECO:0007669"/>
    <property type="project" value="UniProtKB-KW"/>
</dbReference>
<dbReference type="Pfam" id="PF13813">
    <property type="entry name" value="MBOAT_2"/>
    <property type="match status" value="1"/>
</dbReference>
<feature type="transmembrane region" description="Helical" evidence="9">
    <location>
        <begin position="87"/>
        <end position="106"/>
    </location>
</feature>
<keyword evidence="3" id="KW-0808">Transferase</keyword>
<dbReference type="GO" id="GO:0016787">
    <property type="term" value="F:hydrolase activity"/>
    <property type="evidence" value="ECO:0007669"/>
    <property type="project" value="UniProtKB-KW"/>
</dbReference>
<feature type="transmembrane region" description="Helical" evidence="9">
    <location>
        <begin position="6"/>
        <end position="22"/>
    </location>
</feature>
<evidence type="ECO:0000256" key="5">
    <source>
        <dbReference type="ARBA" id="ARBA00022989"/>
    </source>
</evidence>